<dbReference type="InterPro" id="IPR011006">
    <property type="entry name" value="CheY-like_superfamily"/>
</dbReference>
<evidence type="ECO:0000256" key="2">
    <source>
        <dbReference type="PROSITE-ProRule" id="PRU00169"/>
    </source>
</evidence>
<sequence length="126" mass="14081">MKTLKSIMHVEDNSVLREITRMSLELIGGFDVVQFSNGKDAIDNLPDQTPDMVILDVVMPVMGGMETLKHLRKIDRFANVPIIFVTATASDADLDQLRAIGAKDIILKPFEPMDLPAQLLKIWETC</sequence>
<evidence type="ECO:0000256" key="1">
    <source>
        <dbReference type="ARBA" id="ARBA00022553"/>
    </source>
</evidence>
<dbReference type="PANTHER" id="PTHR44591">
    <property type="entry name" value="STRESS RESPONSE REGULATOR PROTEIN 1"/>
    <property type="match status" value="1"/>
</dbReference>
<dbReference type="STRING" id="658057.SAMN04488032_12111"/>
<dbReference type="Proteomes" id="UP000193307">
    <property type="component" value="Unassembled WGS sequence"/>
</dbReference>
<reference evidence="4 5" key="1">
    <citation type="submission" date="2017-03" db="EMBL/GenBank/DDBJ databases">
        <authorList>
            <person name="Afonso C.L."/>
            <person name="Miller P.J."/>
            <person name="Scott M.A."/>
            <person name="Spackman E."/>
            <person name="Goraichik I."/>
            <person name="Dimitrov K.M."/>
            <person name="Suarez D.L."/>
            <person name="Swayne D.E."/>
        </authorList>
    </citation>
    <scope>NUCLEOTIDE SEQUENCE [LARGE SCALE GENOMIC DNA]</scope>
    <source>
        <strain evidence="4 5">CECT 7971</strain>
    </source>
</reference>
<dbReference type="PROSITE" id="PS50110">
    <property type="entry name" value="RESPONSE_REGULATORY"/>
    <property type="match status" value="1"/>
</dbReference>
<dbReference type="EMBL" id="FWFW01000010">
    <property type="protein sequence ID" value="SLN55501.1"/>
    <property type="molecule type" value="Genomic_DNA"/>
</dbReference>
<accession>A0A1Y5T418</accession>
<dbReference type="Pfam" id="PF00072">
    <property type="entry name" value="Response_reg"/>
    <property type="match status" value="1"/>
</dbReference>
<evidence type="ECO:0000259" key="3">
    <source>
        <dbReference type="PROSITE" id="PS50110"/>
    </source>
</evidence>
<dbReference type="AlphaFoldDB" id="A0A1Y5T418"/>
<keyword evidence="4" id="KW-0418">Kinase</keyword>
<evidence type="ECO:0000313" key="4">
    <source>
        <dbReference type="EMBL" id="SLN55501.1"/>
    </source>
</evidence>
<dbReference type="Gene3D" id="3.40.50.2300">
    <property type="match status" value="1"/>
</dbReference>
<keyword evidence="5" id="KW-1185">Reference proteome</keyword>
<dbReference type="GO" id="GO:0000160">
    <property type="term" value="P:phosphorelay signal transduction system"/>
    <property type="evidence" value="ECO:0007669"/>
    <property type="project" value="InterPro"/>
</dbReference>
<evidence type="ECO:0000313" key="5">
    <source>
        <dbReference type="Proteomes" id="UP000193307"/>
    </source>
</evidence>
<dbReference type="GO" id="GO:0004673">
    <property type="term" value="F:protein histidine kinase activity"/>
    <property type="evidence" value="ECO:0007669"/>
    <property type="project" value="UniProtKB-EC"/>
</dbReference>
<dbReference type="EC" id="2.7.13.3" evidence="4"/>
<dbReference type="SUPFAM" id="SSF52172">
    <property type="entry name" value="CheY-like"/>
    <property type="match status" value="1"/>
</dbReference>
<organism evidence="4 5">
    <name type="scientific">Pacificibacter marinus</name>
    <dbReference type="NCBI Taxonomy" id="658057"/>
    <lineage>
        <taxon>Bacteria</taxon>
        <taxon>Pseudomonadati</taxon>
        <taxon>Pseudomonadota</taxon>
        <taxon>Alphaproteobacteria</taxon>
        <taxon>Rhodobacterales</taxon>
        <taxon>Roseobacteraceae</taxon>
        <taxon>Pacificibacter</taxon>
    </lineage>
</organism>
<dbReference type="OrthoDB" id="9800897at2"/>
<feature type="modified residue" description="4-aspartylphosphate" evidence="2">
    <location>
        <position position="56"/>
    </location>
</feature>
<proteinExistence type="predicted"/>
<protein>
    <submittedName>
        <fullName evidence="4">CAI-1 autoinducer sensor kinase/phosphatase CqsS</fullName>
        <ecNumber evidence="4">2.7.13.3</ecNumber>
    </submittedName>
</protein>
<dbReference type="PANTHER" id="PTHR44591:SF3">
    <property type="entry name" value="RESPONSE REGULATORY DOMAIN-CONTAINING PROTEIN"/>
    <property type="match status" value="1"/>
</dbReference>
<gene>
    <name evidence="4" type="primary">cqsS</name>
    <name evidence="4" type="ORF">PAM7971_02854</name>
</gene>
<name>A0A1Y5T418_9RHOB</name>
<keyword evidence="4" id="KW-0808">Transferase</keyword>
<dbReference type="InterPro" id="IPR050595">
    <property type="entry name" value="Bact_response_regulator"/>
</dbReference>
<dbReference type="RefSeq" id="WP_085849965.1">
    <property type="nucleotide sequence ID" value="NZ_FNZV01000021.1"/>
</dbReference>
<dbReference type="InterPro" id="IPR001789">
    <property type="entry name" value="Sig_transdc_resp-reg_receiver"/>
</dbReference>
<dbReference type="SMART" id="SM00448">
    <property type="entry name" value="REC"/>
    <property type="match status" value="1"/>
</dbReference>
<feature type="domain" description="Response regulatory" evidence="3">
    <location>
        <begin position="6"/>
        <end position="123"/>
    </location>
</feature>
<keyword evidence="1 2" id="KW-0597">Phosphoprotein</keyword>